<name>A0ABR7HS26_9FIRM</name>
<keyword evidence="4" id="KW-1185">Reference proteome</keyword>
<accession>A0ABR7HS26</accession>
<dbReference type="EMBL" id="JACOPR010000003">
    <property type="protein sequence ID" value="MBC5730319.1"/>
    <property type="molecule type" value="Genomic_DNA"/>
</dbReference>
<dbReference type="RefSeq" id="WP_186963286.1">
    <property type="nucleotide sequence ID" value="NZ_JACOPR010000003.1"/>
</dbReference>
<evidence type="ECO:0000313" key="3">
    <source>
        <dbReference type="EMBL" id="MBC5730319.1"/>
    </source>
</evidence>
<protein>
    <recommendedName>
        <fullName evidence="5">Lipoprotein</fullName>
    </recommendedName>
</protein>
<sequence length="272" mass="30476">MKRSAVPIALSLLFSLAACTSPGVEEPTPTPSLLPSPSPSAPLILDDGKGDRPTMPEDLPQDMAYLYDFFFSERYDRQVSDEFSLTGRELPGRGMFLLYEPYVNQLEGAVETTADGDGMTPYRLRQYRATLESGTLLVGTHYYEPDQLEYLSYLWTDIPGMKTVREVTVGSSEADLLRAYPEQLYYLTAQEASPGIWSLEPESDLSPSFDCAYTWQPYTQENNDCRDITFYLKDGTVTAIEISSPYELRYVYGYDRDAGLETANANRAALDG</sequence>
<evidence type="ECO:0000256" key="2">
    <source>
        <dbReference type="SAM" id="SignalP"/>
    </source>
</evidence>
<proteinExistence type="predicted"/>
<keyword evidence="2" id="KW-0732">Signal</keyword>
<reference evidence="3 4" key="1">
    <citation type="submission" date="2020-08" db="EMBL/GenBank/DDBJ databases">
        <title>Genome public.</title>
        <authorList>
            <person name="Liu C."/>
            <person name="Sun Q."/>
        </authorList>
    </citation>
    <scope>NUCLEOTIDE SEQUENCE [LARGE SCALE GENOMIC DNA]</scope>
    <source>
        <strain evidence="3 4">New-38</strain>
    </source>
</reference>
<feature type="region of interest" description="Disordered" evidence="1">
    <location>
        <begin position="24"/>
        <end position="56"/>
    </location>
</feature>
<dbReference type="PROSITE" id="PS51257">
    <property type="entry name" value="PROKAR_LIPOPROTEIN"/>
    <property type="match status" value="1"/>
</dbReference>
<organism evidence="3 4">
    <name type="scientific">Pseudoflavonifractor hominis</name>
    <dbReference type="NCBI Taxonomy" id="2763059"/>
    <lineage>
        <taxon>Bacteria</taxon>
        <taxon>Bacillati</taxon>
        <taxon>Bacillota</taxon>
        <taxon>Clostridia</taxon>
        <taxon>Eubacteriales</taxon>
        <taxon>Oscillospiraceae</taxon>
        <taxon>Pseudoflavonifractor</taxon>
    </lineage>
</organism>
<feature type="compositionally biased region" description="Pro residues" evidence="1">
    <location>
        <begin position="28"/>
        <end position="40"/>
    </location>
</feature>
<gene>
    <name evidence="3" type="ORF">H8S34_05670</name>
</gene>
<feature type="signal peptide" evidence="2">
    <location>
        <begin position="1"/>
        <end position="20"/>
    </location>
</feature>
<dbReference type="Proteomes" id="UP000660021">
    <property type="component" value="Unassembled WGS sequence"/>
</dbReference>
<evidence type="ECO:0008006" key="5">
    <source>
        <dbReference type="Google" id="ProtNLM"/>
    </source>
</evidence>
<feature type="compositionally biased region" description="Basic and acidic residues" evidence="1">
    <location>
        <begin position="46"/>
        <end position="55"/>
    </location>
</feature>
<evidence type="ECO:0000256" key="1">
    <source>
        <dbReference type="SAM" id="MobiDB-lite"/>
    </source>
</evidence>
<comment type="caution">
    <text evidence="3">The sequence shown here is derived from an EMBL/GenBank/DDBJ whole genome shotgun (WGS) entry which is preliminary data.</text>
</comment>
<evidence type="ECO:0000313" key="4">
    <source>
        <dbReference type="Proteomes" id="UP000660021"/>
    </source>
</evidence>
<feature type="chain" id="PRO_5045990203" description="Lipoprotein" evidence="2">
    <location>
        <begin position="21"/>
        <end position="272"/>
    </location>
</feature>